<organism evidence="1">
    <name type="scientific">Salmonella enterica subsp. enterica serovar Sandiego</name>
    <dbReference type="NCBI Taxonomy" id="1151002"/>
    <lineage>
        <taxon>Bacteria</taxon>
        <taxon>Pseudomonadati</taxon>
        <taxon>Pseudomonadota</taxon>
        <taxon>Gammaproteobacteria</taxon>
        <taxon>Enterobacterales</taxon>
        <taxon>Enterobacteriaceae</taxon>
        <taxon>Salmonella</taxon>
    </lineage>
</organism>
<reference evidence="1" key="2">
    <citation type="submission" date="2021-05" db="EMBL/GenBank/DDBJ databases">
        <title>Whole genome PacBio Sequel sequence of Salmonella enterica subsp. enterica.</title>
        <authorList>
            <person name="Hoffmann M."/>
            <person name="Balkey M."/>
            <person name="Luo Y."/>
        </authorList>
    </citation>
    <scope>NUCLEOTIDE SEQUENCE</scope>
    <source>
        <strain evidence="1">CFSAN012509</strain>
    </source>
</reference>
<sequence length="56" mass="6666">MDQLLQYATNRIIELENVLLVDVPETVWPAVFYFGWLTKIEKCENIWFTNSKKSET</sequence>
<evidence type="ECO:0000313" key="1">
    <source>
        <dbReference type="EMBL" id="QVY05906.1"/>
    </source>
</evidence>
<name>A0A8E7NFL3_SALET</name>
<accession>A0A8E7NFL3</accession>
<dbReference type="AlphaFoldDB" id="A0A8E7NFL3"/>
<protein>
    <submittedName>
        <fullName evidence="1">Uncharacterized protein</fullName>
    </submittedName>
</protein>
<dbReference type="EMBL" id="CP075039">
    <property type="protein sequence ID" value="QVY05906.1"/>
    <property type="molecule type" value="Genomic_DNA"/>
</dbReference>
<gene>
    <name evidence="1" type="ORF">QW74_18285</name>
</gene>
<reference evidence="1" key="1">
    <citation type="submission" date="2018-07" db="EMBL/GenBank/DDBJ databases">
        <authorList>
            <consortium name="GenomeTrakr network: Whole genome sequencing for foodborne pathogen traceback"/>
        </authorList>
    </citation>
    <scope>NUCLEOTIDE SEQUENCE</scope>
    <source>
        <strain evidence="1">CFSAN012509</strain>
    </source>
</reference>
<proteinExistence type="predicted"/>